<evidence type="ECO:0000313" key="2">
    <source>
        <dbReference type="EMBL" id="EAL66182.1"/>
    </source>
</evidence>
<keyword evidence="3" id="KW-1185">Reference proteome</keyword>
<organism evidence="2 3">
    <name type="scientific">Dictyostelium discoideum</name>
    <name type="common">Social amoeba</name>
    <dbReference type="NCBI Taxonomy" id="44689"/>
    <lineage>
        <taxon>Eukaryota</taxon>
        <taxon>Amoebozoa</taxon>
        <taxon>Evosea</taxon>
        <taxon>Eumycetozoa</taxon>
        <taxon>Dictyostelia</taxon>
        <taxon>Dictyosteliales</taxon>
        <taxon>Dictyosteliaceae</taxon>
        <taxon>Dictyostelium</taxon>
    </lineage>
</organism>
<dbReference type="KEGG" id="ddi:DDB_G0282645"/>
<protein>
    <submittedName>
        <fullName evidence="2">Uncharacterized protein</fullName>
    </submittedName>
</protein>
<dbReference type="GeneID" id="8623711"/>
<dbReference type="Proteomes" id="UP000002195">
    <property type="component" value="Unassembled WGS sequence"/>
</dbReference>
<feature type="region of interest" description="Disordered" evidence="1">
    <location>
        <begin position="122"/>
        <end position="152"/>
    </location>
</feature>
<gene>
    <name evidence="2" type="ORF">DDB_G0282645</name>
</gene>
<dbReference type="InParanoid" id="Q54S66"/>
<proteinExistence type="predicted"/>
<dbReference type="RefSeq" id="XP_640173.1">
    <property type="nucleotide sequence ID" value="XM_635081.1"/>
</dbReference>
<dbReference type="VEuPathDB" id="AmoebaDB:DDB_G0282645"/>
<reference evidence="2 3" key="1">
    <citation type="journal article" date="2005" name="Nature">
        <title>The genome of the social amoeba Dictyostelium discoideum.</title>
        <authorList>
            <consortium name="The Dictyostelium discoideum Sequencing Consortium"/>
            <person name="Eichinger L."/>
            <person name="Pachebat J.A."/>
            <person name="Glockner G."/>
            <person name="Rajandream M.A."/>
            <person name="Sucgang R."/>
            <person name="Berriman M."/>
            <person name="Song J."/>
            <person name="Olsen R."/>
            <person name="Szafranski K."/>
            <person name="Xu Q."/>
            <person name="Tunggal B."/>
            <person name="Kummerfeld S."/>
            <person name="Madera M."/>
            <person name="Konfortov B.A."/>
            <person name="Rivero F."/>
            <person name="Bankier A.T."/>
            <person name="Lehmann R."/>
            <person name="Hamlin N."/>
            <person name="Davies R."/>
            <person name="Gaudet P."/>
            <person name="Fey P."/>
            <person name="Pilcher K."/>
            <person name="Chen G."/>
            <person name="Saunders D."/>
            <person name="Sodergren E."/>
            <person name="Davis P."/>
            <person name="Kerhornou A."/>
            <person name="Nie X."/>
            <person name="Hall N."/>
            <person name="Anjard C."/>
            <person name="Hemphill L."/>
            <person name="Bason N."/>
            <person name="Farbrother P."/>
            <person name="Desany B."/>
            <person name="Just E."/>
            <person name="Morio T."/>
            <person name="Rost R."/>
            <person name="Churcher C."/>
            <person name="Cooper J."/>
            <person name="Haydock S."/>
            <person name="van Driessche N."/>
            <person name="Cronin A."/>
            <person name="Goodhead I."/>
            <person name="Muzny D."/>
            <person name="Mourier T."/>
            <person name="Pain A."/>
            <person name="Lu M."/>
            <person name="Harper D."/>
            <person name="Lindsay R."/>
            <person name="Hauser H."/>
            <person name="James K."/>
            <person name="Quiles M."/>
            <person name="Madan Babu M."/>
            <person name="Saito T."/>
            <person name="Buchrieser C."/>
            <person name="Wardroper A."/>
            <person name="Felder M."/>
            <person name="Thangavelu M."/>
            <person name="Johnson D."/>
            <person name="Knights A."/>
            <person name="Loulseged H."/>
            <person name="Mungall K."/>
            <person name="Oliver K."/>
            <person name="Price C."/>
            <person name="Quail M.A."/>
            <person name="Urushihara H."/>
            <person name="Hernandez J."/>
            <person name="Rabbinowitsch E."/>
            <person name="Steffen D."/>
            <person name="Sanders M."/>
            <person name="Ma J."/>
            <person name="Kohara Y."/>
            <person name="Sharp S."/>
            <person name="Simmonds M."/>
            <person name="Spiegler S."/>
            <person name="Tivey A."/>
            <person name="Sugano S."/>
            <person name="White B."/>
            <person name="Walker D."/>
            <person name="Woodward J."/>
            <person name="Winckler T."/>
            <person name="Tanaka Y."/>
            <person name="Shaulsky G."/>
            <person name="Schleicher M."/>
            <person name="Weinstock G."/>
            <person name="Rosenthal A."/>
            <person name="Cox E.C."/>
            <person name="Chisholm R.L."/>
            <person name="Gibbs R."/>
            <person name="Loomis W.F."/>
            <person name="Platzer M."/>
            <person name="Kay R.R."/>
            <person name="Williams J."/>
            <person name="Dear P.H."/>
            <person name="Noegel A.A."/>
            <person name="Barrell B."/>
            <person name="Kuspa A."/>
        </authorList>
    </citation>
    <scope>NUCLEOTIDE SEQUENCE [LARGE SCALE GENOMIC DNA]</scope>
    <source>
        <strain evidence="2 3">AX4</strain>
    </source>
</reference>
<sequence>MLRDVIRNKEISIYQNKTKSSFYKEEEEEEEEYCFNSNGEIFLNLDGLEPNNYHRIDYDQIDNNKTHDIYCTENDNNNNNNNNNKNYNNNNNSKKNKYGFQNYRNNKIFENNIENRFSKRFKKDNNNKENNDFQTIKGDGKDYQTSSSSSFTLTPPFSSLSLSLNINHKHN</sequence>
<dbReference type="PaxDb" id="44689-DDB0204888"/>
<evidence type="ECO:0000313" key="3">
    <source>
        <dbReference type="Proteomes" id="UP000002195"/>
    </source>
</evidence>
<feature type="compositionally biased region" description="Low complexity" evidence="1">
    <location>
        <begin position="74"/>
        <end position="93"/>
    </location>
</feature>
<comment type="caution">
    <text evidence="2">The sequence shown here is derived from an EMBL/GenBank/DDBJ whole genome shotgun (WGS) entry which is preliminary data.</text>
</comment>
<feature type="region of interest" description="Disordered" evidence="1">
    <location>
        <begin position="73"/>
        <end position="98"/>
    </location>
</feature>
<dbReference type="AlphaFoldDB" id="Q54S66"/>
<name>Q54S66_DICDI</name>
<accession>Q54S66</accession>
<dbReference type="dictyBase" id="DDB_G0282645"/>
<evidence type="ECO:0000256" key="1">
    <source>
        <dbReference type="SAM" id="MobiDB-lite"/>
    </source>
</evidence>
<dbReference type="HOGENOM" id="CLU_1565766_0_0_1"/>
<dbReference type="EMBL" id="AAFI02000047">
    <property type="protein sequence ID" value="EAL66182.1"/>
    <property type="molecule type" value="Genomic_DNA"/>
</dbReference>